<dbReference type="AlphaFoldDB" id="A0A1H8D064"/>
<dbReference type="RefSeq" id="WP_089918359.1">
    <property type="nucleotide sequence ID" value="NZ_FOBB01000007.1"/>
</dbReference>
<dbReference type="Proteomes" id="UP000198984">
    <property type="component" value="Unassembled WGS sequence"/>
</dbReference>
<dbReference type="STRING" id="573321.SAMN04488505_107279"/>
<proteinExistence type="predicted"/>
<dbReference type="OrthoDB" id="370799at2"/>
<accession>A0A1H8D064</accession>
<reference evidence="1 2" key="1">
    <citation type="submission" date="2016-10" db="EMBL/GenBank/DDBJ databases">
        <authorList>
            <person name="de Groot N.N."/>
        </authorList>
    </citation>
    <scope>NUCLEOTIDE SEQUENCE [LARGE SCALE GENOMIC DNA]</scope>
    <source>
        <strain evidence="1 2">DSM 21039</strain>
    </source>
</reference>
<evidence type="ECO:0000313" key="1">
    <source>
        <dbReference type="EMBL" id="SEN00626.1"/>
    </source>
</evidence>
<evidence type="ECO:0000313" key="2">
    <source>
        <dbReference type="Proteomes" id="UP000198984"/>
    </source>
</evidence>
<gene>
    <name evidence="1" type="ORF">SAMN04488505_107279</name>
</gene>
<protein>
    <submittedName>
        <fullName evidence="1">Uncharacterized protein</fullName>
    </submittedName>
</protein>
<organism evidence="1 2">
    <name type="scientific">Chitinophaga rupis</name>
    <dbReference type="NCBI Taxonomy" id="573321"/>
    <lineage>
        <taxon>Bacteria</taxon>
        <taxon>Pseudomonadati</taxon>
        <taxon>Bacteroidota</taxon>
        <taxon>Chitinophagia</taxon>
        <taxon>Chitinophagales</taxon>
        <taxon>Chitinophagaceae</taxon>
        <taxon>Chitinophaga</taxon>
    </lineage>
</organism>
<name>A0A1H8D064_9BACT</name>
<dbReference type="EMBL" id="FOBB01000007">
    <property type="protein sequence ID" value="SEN00626.1"/>
    <property type="molecule type" value="Genomic_DNA"/>
</dbReference>
<sequence length="94" mass="10522">MTLDAFIASLSQAAPPEGLSGPLQALWWDGKGDWEQAHNVAQDIDNSTGSWIHAYLHRKEGDRSNAAYWYTRAGKSMPFSTLEEEWRDITAALL</sequence>
<keyword evidence="2" id="KW-1185">Reference proteome</keyword>